<evidence type="ECO:0000313" key="2">
    <source>
        <dbReference type="EMBL" id="QIW89165.1"/>
    </source>
</evidence>
<organism evidence="2 3">
    <name type="scientific">Staphylococcus phage Twort (strain DSM 17442 / HER 48)</name>
    <name type="common">Bacteriophage Twort</name>
    <dbReference type="NCBI Taxonomy" id="2908167"/>
    <lineage>
        <taxon>Viruses</taxon>
        <taxon>Duplodnaviria</taxon>
        <taxon>Heunggongvirae</taxon>
        <taxon>Uroviricota</taxon>
        <taxon>Caudoviricetes</taxon>
        <taxon>Herelleviridae</taxon>
        <taxon>Twortvirinae</taxon>
        <taxon>Twortvirus</taxon>
        <taxon>Twortvirus twort</taxon>
    </lineage>
</organism>
<feature type="coiled-coil region" evidence="1">
    <location>
        <begin position="201"/>
        <end position="228"/>
    </location>
</feature>
<accession>A0A6H0X5H1</accession>
<dbReference type="KEGG" id="vg:5130352"/>
<reference evidence="2 3" key="1">
    <citation type="submission" date="2020-03" db="EMBL/GenBank/DDBJ databases">
        <title>Variable regions in the genome of staphylococcal bacteriophage Twort.</title>
        <authorList>
            <person name="Glowacka-Rutkowska A."/>
            <person name="Gawor J."/>
            <person name="Lobocka M."/>
        </authorList>
    </citation>
    <scope>NUCLEOTIDE SEQUENCE [LARGE SCALE GENOMIC DNA]</scope>
</reference>
<sequence length="242" mass="27873">MARKKMRNKNDKNLKVVPEKKSILVELYENKLLRTKVDNAIDEDLGYDYIIELCKEYGLELSKSAISRYKTKRREAIQNGWDLGEYIDGRKKNNVSSIEDKEVDVASKVDPTHPFEVAKKKTQDIYDDIEVLDSIIQAGALGLQYVDTVDPALALKAMETKHKITGGQLQGMSLVGMRELLVKQNARDTAITQVILEYIPEEKHEEVMERLEETEKEFYENLDLDEEDMRLKQALDRVGYSI</sequence>
<proteinExistence type="predicted"/>
<evidence type="ECO:0000313" key="3">
    <source>
        <dbReference type="Proteomes" id="UP000503318"/>
    </source>
</evidence>
<dbReference type="OrthoDB" id="7095at10239"/>
<evidence type="ECO:0000256" key="1">
    <source>
        <dbReference type="SAM" id="Coils"/>
    </source>
</evidence>
<organismHost>
    <name type="scientific">Twortvirus twort</name>
    <dbReference type="NCBI Taxonomy" id="55510"/>
</organismHost>
<dbReference type="Proteomes" id="UP000503318">
    <property type="component" value="Segment"/>
</dbReference>
<dbReference type="RefSeq" id="YP_238627.1">
    <property type="nucleotide sequence ID" value="NC_007021.1"/>
</dbReference>
<name>A0A6H0X5H1_BPTWO</name>
<gene>
    <name evidence="2" type="ORF">TwortDSMZ_167</name>
</gene>
<dbReference type="EMBL" id="MT151386">
    <property type="protein sequence ID" value="QIW89165.1"/>
    <property type="molecule type" value="Genomic_DNA"/>
</dbReference>
<protein>
    <submittedName>
        <fullName evidence="2">Uncharacterized protein</fullName>
    </submittedName>
</protein>
<keyword evidence="1" id="KW-0175">Coiled coil</keyword>